<dbReference type="AlphaFoldDB" id="A0AAV2TJI6"/>
<dbReference type="Gene3D" id="3.10.100.10">
    <property type="entry name" value="Mannose-Binding Protein A, subunit A"/>
    <property type="match status" value="1"/>
</dbReference>
<evidence type="ECO:0000256" key="2">
    <source>
        <dbReference type="SAM" id="SignalP"/>
    </source>
</evidence>
<evidence type="ECO:0000256" key="1">
    <source>
        <dbReference type="SAM" id="MobiDB-lite"/>
    </source>
</evidence>
<feature type="chain" id="PRO_5043360070" description="C-type lectin domain-containing protein" evidence="2">
    <location>
        <begin position="21"/>
        <end position="454"/>
    </location>
</feature>
<reference evidence="4" key="1">
    <citation type="submission" date="2024-06" db="EMBL/GenBank/DDBJ databases">
        <authorList>
            <person name="Liu X."/>
            <person name="Lenzi L."/>
            <person name="Haldenby T S."/>
            <person name="Uol C."/>
        </authorList>
    </citation>
    <scope>NUCLEOTIDE SEQUENCE</scope>
</reference>
<proteinExistence type="predicted"/>
<dbReference type="Proteomes" id="UP001497525">
    <property type="component" value="Unassembled WGS sequence"/>
</dbReference>
<dbReference type="SUPFAM" id="SSF56436">
    <property type="entry name" value="C-type lectin-like"/>
    <property type="match status" value="1"/>
</dbReference>
<protein>
    <recommendedName>
        <fullName evidence="3">C-type lectin domain-containing protein</fullName>
    </recommendedName>
</protein>
<dbReference type="InterPro" id="IPR016186">
    <property type="entry name" value="C-type_lectin-like/link_sf"/>
</dbReference>
<feature type="compositionally biased region" description="Polar residues" evidence="1">
    <location>
        <begin position="299"/>
        <end position="308"/>
    </location>
</feature>
<feature type="region of interest" description="Disordered" evidence="1">
    <location>
        <begin position="273"/>
        <end position="326"/>
    </location>
</feature>
<keyword evidence="2" id="KW-0732">Signal</keyword>
<name>A0AAV2TJI6_CALDB</name>
<comment type="caution">
    <text evidence="4">The sequence shown here is derived from an EMBL/GenBank/DDBJ whole genome shotgun (WGS) entry which is preliminary data.</text>
</comment>
<evidence type="ECO:0000313" key="5">
    <source>
        <dbReference type="Proteomes" id="UP001497525"/>
    </source>
</evidence>
<dbReference type="CDD" id="cd00037">
    <property type="entry name" value="CLECT"/>
    <property type="match status" value="1"/>
</dbReference>
<feature type="compositionally biased region" description="Polar residues" evidence="1">
    <location>
        <begin position="276"/>
        <end position="291"/>
    </location>
</feature>
<evidence type="ECO:0000313" key="4">
    <source>
        <dbReference type="EMBL" id="CAL5137637.1"/>
    </source>
</evidence>
<sequence length="454" mass="50957">MSMRWLDVLLQVLIIAVANAQWLQHSPFFSSLMGTRPVFFQQRSWSTRRGEFIHPAAQDHQVEVKHVVTATYKGLHYTMVRNLSLGFEQAEKYCQTQFPGQMHLASVQSEQEWNMLANVFGKSYPREIWLGGTIERPTSRLFSAHWLNGRPLNYHRFSPTEQRRWRSSWRVNSQGCIVANLISNHFGNWSAVLAPCAEPREFICKETPSYSPSSSVEEFMSPSPWYGLGRILDEFFQAPVPVARINSPNTFGLPSNLLRPHAEDVYKASIDGMKNPQESKNQQSASTSSPLNGREKGYRQTQGVTMSEENTKKSGTPGANVISSPIANKTVGTPALTKTTAVPLKEPQEYRISPAVTELPRATIAPATPHSIQTDKAKTSLPNMPKFQIIRKIPGSVHRRLMSSMNVPAVTSVVPNTLMPATRGIAAQILYPRSVWDLTYPVDPTWLVEQPSKE</sequence>
<dbReference type="Pfam" id="PF00059">
    <property type="entry name" value="Lectin_C"/>
    <property type="match status" value="1"/>
</dbReference>
<dbReference type="PROSITE" id="PS50041">
    <property type="entry name" value="C_TYPE_LECTIN_2"/>
    <property type="match status" value="1"/>
</dbReference>
<feature type="domain" description="C-type lectin" evidence="3">
    <location>
        <begin position="72"/>
        <end position="205"/>
    </location>
</feature>
<gene>
    <name evidence="4" type="ORF">CDAUBV1_LOCUS11922</name>
</gene>
<dbReference type="SMART" id="SM00034">
    <property type="entry name" value="CLECT"/>
    <property type="match status" value="1"/>
</dbReference>
<evidence type="ECO:0000259" key="3">
    <source>
        <dbReference type="PROSITE" id="PS50041"/>
    </source>
</evidence>
<accession>A0AAV2TJI6</accession>
<dbReference type="InterPro" id="IPR001304">
    <property type="entry name" value="C-type_lectin-like"/>
</dbReference>
<feature type="signal peptide" evidence="2">
    <location>
        <begin position="1"/>
        <end position="20"/>
    </location>
</feature>
<dbReference type="InterPro" id="IPR016187">
    <property type="entry name" value="CTDL_fold"/>
</dbReference>
<dbReference type="EMBL" id="CAXLJL010000412">
    <property type="protein sequence ID" value="CAL5137637.1"/>
    <property type="molecule type" value="Genomic_DNA"/>
</dbReference>
<organism evidence="4 5">
    <name type="scientific">Calicophoron daubneyi</name>
    <name type="common">Rumen fluke</name>
    <name type="synonym">Paramphistomum daubneyi</name>
    <dbReference type="NCBI Taxonomy" id="300641"/>
    <lineage>
        <taxon>Eukaryota</taxon>
        <taxon>Metazoa</taxon>
        <taxon>Spiralia</taxon>
        <taxon>Lophotrochozoa</taxon>
        <taxon>Platyhelminthes</taxon>
        <taxon>Trematoda</taxon>
        <taxon>Digenea</taxon>
        <taxon>Plagiorchiida</taxon>
        <taxon>Pronocephalata</taxon>
        <taxon>Paramphistomoidea</taxon>
        <taxon>Paramphistomidae</taxon>
        <taxon>Calicophoron</taxon>
    </lineage>
</organism>